<organism evidence="5 6">
    <name type="scientific">Fodinibius roseus</name>
    <dbReference type="NCBI Taxonomy" id="1194090"/>
    <lineage>
        <taxon>Bacteria</taxon>
        <taxon>Pseudomonadati</taxon>
        <taxon>Balneolota</taxon>
        <taxon>Balneolia</taxon>
        <taxon>Balneolales</taxon>
        <taxon>Balneolaceae</taxon>
        <taxon>Fodinibius</taxon>
    </lineage>
</organism>
<dbReference type="GO" id="GO:0009052">
    <property type="term" value="P:pentose-phosphate shunt, non-oxidative branch"/>
    <property type="evidence" value="ECO:0007669"/>
    <property type="project" value="TreeGrafter"/>
</dbReference>
<feature type="active site" description="Proton acceptor" evidence="3">
    <location>
        <position position="65"/>
    </location>
</feature>
<feature type="binding site" evidence="4">
    <location>
        <position position="109"/>
    </location>
    <ligand>
        <name>D-ribulose 5-phosphate</name>
        <dbReference type="ChEBI" id="CHEBI:58121"/>
    </ligand>
</feature>
<dbReference type="NCBIfam" id="TIGR00689">
    <property type="entry name" value="rpiB_lacA_lacB"/>
    <property type="match status" value="1"/>
</dbReference>
<dbReference type="Proteomes" id="UP000184041">
    <property type="component" value="Unassembled WGS sequence"/>
</dbReference>
<dbReference type="NCBIfam" id="NF004051">
    <property type="entry name" value="PRK05571.1"/>
    <property type="match status" value="1"/>
</dbReference>
<dbReference type="RefSeq" id="WP_073066746.1">
    <property type="nucleotide sequence ID" value="NZ_FQUS01000019.1"/>
</dbReference>
<dbReference type="PANTHER" id="PTHR30345:SF0">
    <property type="entry name" value="DNA DAMAGE-REPAIR_TOLERATION PROTEIN DRT102"/>
    <property type="match status" value="1"/>
</dbReference>
<evidence type="ECO:0000313" key="5">
    <source>
        <dbReference type="EMBL" id="SHG12088.1"/>
    </source>
</evidence>
<dbReference type="GO" id="GO:0004751">
    <property type="term" value="F:ribose-5-phosphate isomerase activity"/>
    <property type="evidence" value="ECO:0007669"/>
    <property type="project" value="TreeGrafter"/>
</dbReference>
<dbReference type="InterPro" id="IPR004785">
    <property type="entry name" value="RpiB"/>
</dbReference>
<feature type="binding site" evidence="4">
    <location>
        <begin position="8"/>
        <end position="9"/>
    </location>
    <ligand>
        <name>D-ribulose 5-phosphate</name>
        <dbReference type="ChEBI" id="CHEBI:58121"/>
    </ligand>
</feature>
<dbReference type="AlphaFoldDB" id="A0A1M5H867"/>
<dbReference type="NCBIfam" id="TIGR01120">
    <property type="entry name" value="rpiB"/>
    <property type="match status" value="1"/>
</dbReference>
<dbReference type="OrthoDB" id="1778624at2"/>
<reference evidence="5 6" key="1">
    <citation type="submission" date="2016-11" db="EMBL/GenBank/DDBJ databases">
        <authorList>
            <person name="Jaros S."/>
            <person name="Januszkiewicz K."/>
            <person name="Wedrychowicz H."/>
        </authorList>
    </citation>
    <scope>NUCLEOTIDE SEQUENCE [LARGE SCALE GENOMIC DNA]</scope>
    <source>
        <strain evidence="5 6">DSM 21986</strain>
    </source>
</reference>
<dbReference type="InterPro" id="IPR036569">
    <property type="entry name" value="RpiB_LacA_LacB_sf"/>
</dbReference>
<evidence type="ECO:0000256" key="3">
    <source>
        <dbReference type="PIRSR" id="PIRSR005384-1"/>
    </source>
</evidence>
<proteinExistence type="inferred from homology"/>
<sequence>MIIPIASDHAGFETKEKVKVILEELGHMPVDYGTHSDESVDYPDFAVQVAEKVDNGEHGRGILVCGSGQGMCMTANKYSNIRAALVYDETSARMTRQHNNANILCLPGRQMDPEKLQQIVEIWLGTDFDGGRHERRVNKIKSLTENNQN</sequence>
<dbReference type="InterPro" id="IPR003500">
    <property type="entry name" value="RpiB_LacA_LacB"/>
</dbReference>
<dbReference type="Gene3D" id="3.40.1400.10">
    <property type="entry name" value="Sugar-phosphate isomerase, RpiB/LacA/LacB"/>
    <property type="match status" value="1"/>
</dbReference>
<feature type="active site" description="Proton donor" evidence="3">
    <location>
        <position position="98"/>
    </location>
</feature>
<dbReference type="PANTHER" id="PTHR30345">
    <property type="entry name" value="RIBOSE-5-PHOSPHATE ISOMERASE B"/>
    <property type="match status" value="1"/>
</dbReference>
<feature type="binding site" evidence="4">
    <location>
        <position position="136"/>
    </location>
    <ligand>
        <name>D-ribulose 5-phosphate</name>
        <dbReference type="ChEBI" id="CHEBI:58121"/>
    </ligand>
</feature>
<dbReference type="Pfam" id="PF02502">
    <property type="entry name" value="LacAB_rpiB"/>
    <property type="match status" value="1"/>
</dbReference>
<dbReference type="EMBL" id="FQUS01000019">
    <property type="protein sequence ID" value="SHG12088.1"/>
    <property type="molecule type" value="Genomic_DNA"/>
</dbReference>
<dbReference type="SUPFAM" id="SSF89623">
    <property type="entry name" value="Ribose/Galactose isomerase RpiB/AlsB"/>
    <property type="match status" value="1"/>
</dbReference>
<gene>
    <name evidence="5" type="ORF">SAMN05443144_11965</name>
</gene>
<evidence type="ECO:0000256" key="4">
    <source>
        <dbReference type="PIRSR" id="PIRSR005384-2"/>
    </source>
</evidence>
<accession>A0A1M5H867</accession>
<keyword evidence="6" id="KW-1185">Reference proteome</keyword>
<evidence type="ECO:0000313" key="6">
    <source>
        <dbReference type="Proteomes" id="UP000184041"/>
    </source>
</evidence>
<evidence type="ECO:0000256" key="1">
    <source>
        <dbReference type="ARBA" id="ARBA00008754"/>
    </source>
</evidence>
<feature type="binding site" evidence="4">
    <location>
        <position position="132"/>
    </location>
    <ligand>
        <name>D-ribulose 5-phosphate</name>
        <dbReference type="ChEBI" id="CHEBI:58121"/>
    </ligand>
</feature>
<feature type="binding site" evidence="4">
    <location>
        <begin position="66"/>
        <end position="70"/>
    </location>
    <ligand>
        <name>D-ribulose 5-phosphate</name>
        <dbReference type="ChEBI" id="CHEBI:58121"/>
    </ligand>
</feature>
<dbReference type="PIRSF" id="PIRSF005384">
    <property type="entry name" value="RpiB_LacA_B"/>
    <property type="match status" value="1"/>
</dbReference>
<protein>
    <submittedName>
        <fullName evidence="5">Ribose 5-phosphate isomerase B</fullName>
    </submittedName>
</protein>
<name>A0A1M5H867_9BACT</name>
<evidence type="ECO:0000256" key="2">
    <source>
        <dbReference type="ARBA" id="ARBA00023235"/>
    </source>
</evidence>
<dbReference type="STRING" id="1194090.SAMN05443144_11965"/>
<dbReference type="GO" id="GO:0019316">
    <property type="term" value="P:D-allose catabolic process"/>
    <property type="evidence" value="ECO:0007669"/>
    <property type="project" value="TreeGrafter"/>
</dbReference>
<comment type="similarity">
    <text evidence="1">Belongs to the LacAB/RpiB family.</text>
</comment>
<feature type="binding site" evidence="4">
    <location>
        <position position="99"/>
    </location>
    <ligand>
        <name>D-ribulose 5-phosphate</name>
        <dbReference type="ChEBI" id="CHEBI:58121"/>
    </ligand>
</feature>
<keyword evidence="2 5" id="KW-0413">Isomerase</keyword>